<reference evidence="2" key="1">
    <citation type="submission" date="2021-03" db="EMBL/GenBank/DDBJ databases">
        <authorList>
            <person name="Li Z."/>
            <person name="Yang C."/>
        </authorList>
    </citation>
    <scope>NUCLEOTIDE SEQUENCE</scope>
    <source>
        <strain evidence="2">Dzin_1.0</strain>
        <tissue evidence="2">Leaf</tissue>
    </source>
</reference>
<dbReference type="EMBL" id="JAGGNH010000006">
    <property type="protein sequence ID" value="KAJ0969698.1"/>
    <property type="molecule type" value="Genomic_DNA"/>
</dbReference>
<comment type="caution">
    <text evidence="2">The sequence shown here is derived from an EMBL/GenBank/DDBJ whole genome shotgun (WGS) entry which is preliminary data.</text>
</comment>
<evidence type="ECO:0000256" key="1">
    <source>
        <dbReference type="SAM" id="SignalP"/>
    </source>
</evidence>
<dbReference type="Gene3D" id="3.30.40.10">
    <property type="entry name" value="Zinc/RING finger domain, C3HC4 (zinc finger)"/>
    <property type="match status" value="1"/>
</dbReference>
<reference evidence="2" key="2">
    <citation type="journal article" date="2022" name="Hortic Res">
        <title>The genome of Dioscorea zingiberensis sheds light on the biosynthesis, origin and evolution of the medicinally important diosgenin saponins.</title>
        <authorList>
            <person name="Li Y."/>
            <person name="Tan C."/>
            <person name="Li Z."/>
            <person name="Guo J."/>
            <person name="Li S."/>
            <person name="Chen X."/>
            <person name="Wang C."/>
            <person name="Dai X."/>
            <person name="Yang H."/>
            <person name="Song W."/>
            <person name="Hou L."/>
            <person name="Xu J."/>
            <person name="Tong Z."/>
            <person name="Xu A."/>
            <person name="Yuan X."/>
            <person name="Wang W."/>
            <person name="Yang Q."/>
            <person name="Chen L."/>
            <person name="Sun Z."/>
            <person name="Wang K."/>
            <person name="Pan B."/>
            <person name="Chen J."/>
            <person name="Bao Y."/>
            <person name="Liu F."/>
            <person name="Qi X."/>
            <person name="Gang D.R."/>
            <person name="Wen J."/>
            <person name="Li J."/>
        </authorList>
    </citation>
    <scope>NUCLEOTIDE SEQUENCE</scope>
    <source>
        <strain evidence="2">Dzin_1.0</strain>
    </source>
</reference>
<feature type="signal peptide" evidence="1">
    <location>
        <begin position="1"/>
        <end position="23"/>
    </location>
</feature>
<dbReference type="AlphaFoldDB" id="A0A9D5CBH3"/>
<evidence type="ECO:0000313" key="2">
    <source>
        <dbReference type="EMBL" id="KAJ0969698.1"/>
    </source>
</evidence>
<dbReference type="SUPFAM" id="SSF57850">
    <property type="entry name" value="RING/U-box"/>
    <property type="match status" value="1"/>
</dbReference>
<gene>
    <name evidence="2" type="ORF">J5N97_022575</name>
</gene>
<organism evidence="2 3">
    <name type="scientific">Dioscorea zingiberensis</name>
    <dbReference type="NCBI Taxonomy" id="325984"/>
    <lineage>
        <taxon>Eukaryota</taxon>
        <taxon>Viridiplantae</taxon>
        <taxon>Streptophyta</taxon>
        <taxon>Embryophyta</taxon>
        <taxon>Tracheophyta</taxon>
        <taxon>Spermatophyta</taxon>
        <taxon>Magnoliopsida</taxon>
        <taxon>Liliopsida</taxon>
        <taxon>Dioscoreales</taxon>
        <taxon>Dioscoreaceae</taxon>
        <taxon>Dioscorea</taxon>
    </lineage>
</organism>
<dbReference type="InterPro" id="IPR013083">
    <property type="entry name" value="Znf_RING/FYVE/PHD"/>
</dbReference>
<feature type="chain" id="PRO_5039667198" evidence="1">
    <location>
        <begin position="24"/>
        <end position="104"/>
    </location>
</feature>
<evidence type="ECO:0000313" key="3">
    <source>
        <dbReference type="Proteomes" id="UP001085076"/>
    </source>
</evidence>
<protein>
    <submittedName>
        <fullName evidence="2">Uncharacterized protein</fullName>
    </submittedName>
</protein>
<keyword evidence="3" id="KW-1185">Reference proteome</keyword>
<keyword evidence="1" id="KW-0732">Signal</keyword>
<accession>A0A9D5CBH3</accession>
<proteinExistence type="predicted"/>
<sequence>MGASSRPSSAFRIIQWGCWYVWCWNLQIAQDEVLCGVCCHHSEFQRRRCYVCSVAWFKNGVCNHAFHFHCISRWLKTRQNILFSFRYLFSLLIQPWDFYRPNHL</sequence>
<name>A0A9D5CBH3_9LILI</name>
<dbReference type="Proteomes" id="UP001085076">
    <property type="component" value="Miscellaneous, Linkage group lg06"/>
</dbReference>
<dbReference type="OrthoDB" id="8962942at2759"/>